<protein>
    <recommendedName>
        <fullName evidence="11">Stress response kinase A</fullName>
        <ecNumber evidence="11">2.7.11.1</ecNumber>
    </recommendedName>
    <alternativeName>
        <fullName evidence="11">Serine/threonine-protein kinase SrkA</fullName>
    </alternativeName>
</protein>
<comment type="cofactor">
    <cofactor evidence="11">
        <name>Mg(2+)</name>
        <dbReference type="ChEBI" id="CHEBI:18420"/>
    </cofactor>
</comment>
<dbReference type="Gene3D" id="3.30.200.70">
    <property type="match status" value="1"/>
</dbReference>
<evidence type="ECO:0000256" key="10">
    <source>
        <dbReference type="ARBA" id="ARBA00023016"/>
    </source>
</evidence>
<dbReference type="AlphaFoldDB" id="A0A1G7A5G2"/>
<dbReference type="InterPro" id="IPR002575">
    <property type="entry name" value="Aminoglycoside_PTrfase"/>
</dbReference>
<comment type="function">
    <text evidence="11">A protein kinase that phosphorylates Ser and Thr residues. Probably acts to suppress the effects of stress linked to accumulation of reactive oxygen species. Probably involved in the extracytoplasmic stress response.</text>
</comment>
<proteinExistence type="inferred from homology"/>
<evidence type="ECO:0000256" key="6">
    <source>
        <dbReference type="ARBA" id="ARBA00022741"/>
    </source>
</evidence>
<evidence type="ECO:0000256" key="9">
    <source>
        <dbReference type="ARBA" id="ARBA00022842"/>
    </source>
</evidence>
<dbReference type="GO" id="GO:0005737">
    <property type="term" value="C:cytoplasm"/>
    <property type="evidence" value="ECO:0007669"/>
    <property type="project" value="UniProtKB-SubCell"/>
</dbReference>
<dbReference type="SUPFAM" id="SSF56112">
    <property type="entry name" value="Protein kinase-like (PK-like)"/>
    <property type="match status" value="1"/>
</dbReference>
<gene>
    <name evidence="11" type="primary">srkA</name>
    <name evidence="13" type="ORF">SAMN04488509_11919</name>
</gene>
<evidence type="ECO:0000256" key="2">
    <source>
        <dbReference type="ARBA" id="ARBA00022527"/>
    </source>
</evidence>
<dbReference type="InterPro" id="IPR011009">
    <property type="entry name" value="Kinase-like_dom_sf"/>
</dbReference>
<feature type="site" description="ATP" evidence="11">
    <location>
        <position position="21"/>
    </location>
</feature>
<evidence type="ECO:0000259" key="12">
    <source>
        <dbReference type="Pfam" id="PF01636"/>
    </source>
</evidence>
<dbReference type="STRING" id="265719.SAMN04488509_11919"/>
<evidence type="ECO:0000256" key="3">
    <source>
        <dbReference type="ARBA" id="ARBA00022553"/>
    </source>
</evidence>
<feature type="binding site" evidence="11">
    <location>
        <position position="193"/>
    </location>
    <ligand>
        <name>Mg(2+)</name>
        <dbReference type="ChEBI" id="CHEBI:18420"/>
    </ligand>
</feature>
<name>A0A1G7A5G2_9GAMM</name>
<sequence>MIAAVEAQGHACSGHVFALNSFENRVFRVGLDEGAPLVAKFYRPGRWSDAAIIEELEFTRELEAAEIPVVAPIAREGQCLFRHQGFRFALFPLRGGLAPELDAPATLEQLGRALGRLHQVGARTAFRHRPRIDLLSHGEAPLEFLLTQGWLPAELEASFEQTAESLLDAIEDAFDEAAPLAELRLHGDCHPGNLLWREGQIQFVDFDDCATGPAMQDLWMLLSGNRESMRRQLGDLLEGYSLFRAFEPREFVLIEALRSLRLLHYHAWIARRWADPAFPAAFPWFEERAHWDRLLNQLREQLDLLEGPPLRL</sequence>
<dbReference type="HAMAP" id="MF_01497">
    <property type="entry name" value="SrkA_kinase"/>
    <property type="match status" value="1"/>
</dbReference>
<dbReference type="GO" id="GO:0005524">
    <property type="term" value="F:ATP binding"/>
    <property type="evidence" value="ECO:0007669"/>
    <property type="project" value="UniProtKB-UniRule"/>
</dbReference>
<dbReference type="Gene3D" id="1.20.1270.170">
    <property type="match status" value="1"/>
</dbReference>
<feature type="domain" description="Aminoglycoside phosphotransferase" evidence="12">
    <location>
        <begin position="22"/>
        <end position="245"/>
    </location>
</feature>
<dbReference type="EC" id="2.7.11.1" evidence="11"/>
<dbReference type="Gene3D" id="1.10.510.10">
    <property type="entry name" value="Transferase(Phosphotransferase) domain 1"/>
    <property type="match status" value="1"/>
</dbReference>
<keyword evidence="1 11" id="KW-0963">Cytoplasm</keyword>
<keyword evidence="9 11" id="KW-0460">Magnesium</keyword>
<comment type="subunit">
    <text evidence="11">Monomer.</text>
</comment>
<comment type="catalytic activity">
    <reaction evidence="11">
        <text>L-seryl-[protein] + ATP = O-phospho-L-seryl-[protein] + ADP + H(+)</text>
        <dbReference type="Rhea" id="RHEA:17989"/>
        <dbReference type="Rhea" id="RHEA-COMP:9863"/>
        <dbReference type="Rhea" id="RHEA-COMP:11604"/>
        <dbReference type="ChEBI" id="CHEBI:15378"/>
        <dbReference type="ChEBI" id="CHEBI:29999"/>
        <dbReference type="ChEBI" id="CHEBI:30616"/>
        <dbReference type="ChEBI" id="CHEBI:83421"/>
        <dbReference type="ChEBI" id="CHEBI:456216"/>
        <dbReference type="EC" id="2.7.11.1"/>
    </reaction>
</comment>
<keyword evidence="8 11" id="KW-0067">ATP-binding</keyword>
<organism evidence="13 14">
    <name type="scientific">Aquimonas voraii</name>
    <dbReference type="NCBI Taxonomy" id="265719"/>
    <lineage>
        <taxon>Bacteria</taxon>
        <taxon>Pseudomonadati</taxon>
        <taxon>Pseudomonadota</taxon>
        <taxon>Gammaproteobacteria</taxon>
        <taxon>Lysobacterales</taxon>
        <taxon>Lysobacteraceae</taxon>
        <taxon>Aquimonas</taxon>
    </lineage>
</organism>
<dbReference type="NCBIfam" id="NF008738">
    <property type="entry name" value="PRK11768.1"/>
    <property type="match status" value="1"/>
</dbReference>
<evidence type="ECO:0000313" key="14">
    <source>
        <dbReference type="Proteomes" id="UP000199603"/>
    </source>
</evidence>
<comment type="subcellular location">
    <subcellularLocation>
        <location evidence="11">Cytoplasm</location>
    </subcellularLocation>
</comment>
<accession>A0A1G7A5G2</accession>
<keyword evidence="7 11" id="KW-0418">Kinase</keyword>
<keyword evidence="5 11" id="KW-0479">Metal-binding</keyword>
<dbReference type="GO" id="GO:0000287">
    <property type="term" value="F:magnesium ion binding"/>
    <property type="evidence" value="ECO:0007669"/>
    <property type="project" value="UniProtKB-UniRule"/>
</dbReference>
<evidence type="ECO:0000256" key="11">
    <source>
        <dbReference type="HAMAP-Rule" id="MF_01497"/>
    </source>
</evidence>
<comment type="similarity">
    <text evidence="11">Belongs to the SrkA/RdoA protein kinase family.</text>
</comment>
<dbReference type="InterPro" id="IPR032882">
    <property type="entry name" value="SrkA/RdoA"/>
</dbReference>
<keyword evidence="14" id="KW-1185">Reference proteome</keyword>
<dbReference type="GO" id="GO:0004674">
    <property type="term" value="F:protein serine/threonine kinase activity"/>
    <property type="evidence" value="ECO:0007669"/>
    <property type="project" value="UniProtKB-UniRule"/>
</dbReference>
<dbReference type="GO" id="GO:0106310">
    <property type="term" value="F:protein serine kinase activity"/>
    <property type="evidence" value="ECO:0007669"/>
    <property type="project" value="RHEA"/>
</dbReference>
<keyword evidence="2 11" id="KW-0723">Serine/threonine-protein kinase</keyword>
<keyword evidence="4 11" id="KW-0808">Transferase</keyword>
<evidence type="ECO:0000256" key="8">
    <source>
        <dbReference type="ARBA" id="ARBA00022840"/>
    </source>
</evidence>
<feature type="binding site" evidence="11">
    <location>
        <position position="205"/>
    </location>
    <ligand>
        <name>Mg(2+)</name>
        <dbReference type="ChEBI" id="CHEBI:18420"/>
    </ligand>
</feature>
<comment type="catalytic activity">
    <reaction evidence="11">
        <text>L-threonyl-[protein] + ATP = O-phospho-L-threonyl-[protein] + ADP + H(+)</text>
        <dbReference type="Rhea" id="RHEA:46608"/>
        <dbReference type="Rhea" id="RHEA-COMP:11060"/>
        <dbReference type="Rhea" id="RHEA-COMP:11605"/>
        <dbReference type="ChEBI" id="CHEBI:15378"/>
        <dbReference type="ChEBI" id="CHEBI:30013"/>
        <dbReference type="ChEBI" id="CHEBI:30616"/>
        <dbReference type="ChEBI" id="CHEBI:61977"/>
        <dbReference type="ChEBI" id="CHEBI:456216"/>
        <dbReference type="EC" id="2.7.11.1"/>
    </reaction>
</comment>
<keyword evidence="6 11" id="KW-0547">Nucleotide-binding</keyword>
<feature type="active site" description="Proton acceptor" evidence="11">
    <location>
        <position position="188"/>
    </location>
</feature>
<dbReference type="Pfam" id="PF01636">
    <property type="entry name" value="APH"/>
    <property type="match status" value="1"/>
</dbReference>
<evidence type="ECO:0000256" key="5">
    <source>
        <dbReference type="ARBA" id="ARBA00022723"/>
    </source>
</evidence>
<feature type="active site" evidence="11">
    <location>
        <position position="205"/>
    </location>
</feature>
<evidence type="ECO:0000256" key="7">
    <source>
        <dbReference type="ARBA" id="ARBA00022777"/>
    </source>
</evidence>
<evidence type="ECO:0000313" key="13">
    <source>
        <dbReference type="EMBL" id="SDE09991.1"/>
    </source>
</evidence>
<dbReference type="EMBL" id="FNAG01000019">
    <property type="protein sequence ID" value="SDE09991.1"/>
    <property type="molecule type" value="Genomic_DNA"/>
</dbReference>
<dbReference type="Proteomes" id="UP000199603">
    <property type="component" value="Unassembled WGS sequence"/>
</dbReference>
<evidence type="ECO:0000256" key="1">
    <source>
        <dbReference type="ARBA" id="ARBA00022490"/>
    </source>
</evidence>
<evidence type="ECO:0000256" key="4">
    <source>
        <dbReference type="ARBA" id="ARBA00022679"/>
    </source>
</evidence>
<reference evidence="13 14" key="1">
    <citation type="submission" date="2016-10" db="EMBL/GenBank/DDBJ databases">
        <authorList>
            <person name="de Groot N.N."/>
        </authorList>
    </citation>
    <scope>NUCLEOTIDE SEQUENCE [LARGE SCALE GENOMIC DNA]</scope>
    <source>
        <strain evidence="13 14">DSM 16957</strain>
    </source>
</reference>
<dbReference type="PANTHER" id="PTHR39573">
    <property type="entry name" value="STRESS RESPONSE KINASE A"/>
    <property type="match status" value="1"/>
</dbReference>
<keyword evidence="10 11" id="KW-0346">Stress response</keyword>
<keyword evidence="3 11" id="KW-0597">Phosphoprotein</keyword>
<dbReference type="PANTHER" id="PTHR39573:SF1">
    <property type="entry name" value="STRESS RESPONSE KINASE A"/>
    <property type="match status" value="1"/>
</dbReference>